<proteinExistence type="inferred from homology"/>
<name>A0A4Q7NWN3_9ACTN</name>
<reference evidence="4 5" key="1">
    <citation type="submission" date="2019-02" db="EMBL/GenBank/DDBJ databases">
        <title>Genomic Encyclopedia of Type Strains, Phase IV (KMG-IV): sequencing the most valuable type-strain genomes for metagenomic binning, comparative biology and taxonomic classification.</title>
        <authorList>
            <person name="Goeker M."/>
        </authorList>
    </citation>
    <scope>NUCLEOTIDE SEQUENCE [LARGE SCALE GENOMIC DNA]</scope>
    <source>
        <strain evidence="4 5">DSM 45622</strain>
    </source>
</reference>
<dbReference type="SUPFAM" id="SSF52091">
    <property type="entry name" value="SpoIIaa-like"/>
    <property type="match status" value="1"/>
</dbReference>
<evidence type="ECO:0000259" key="3">
    <source>
        <dbReference type="PROSITE" id="PS50801"/>
    </source>
</evidence>
<sequence length="129" mass="13611">MRPPSPTLEQRLSGIPSEAAPLTTTTSTVAGWPVLSVSGEIDALTAPALRERLLEALREEGSRVVLDLSAVSFLDSTALGVLVAAHKRASTTGGQFRLVVATPLTTRLLKLTGLDQVFAVHPDLESAVR</sequence>
<keyword evidence="5" id="KW-1185">Reference proteome</keyword>
<evidence type="ECO:0000256" key="2">
    <source>
        <dbReference type="RuleBase" id="RU003749"/>
    </source>
</evidence>
<dbReference type="InterPro" id="IPR003658">
    <property type="entry name" value="Anti-sigma_ant"/>
</dbReference>
<gene>
    <name evidence="4" type="ORF">EV189_0983</name>
</gene>
<organism evidence="4 5">
    <name type="scientific">Motilibacter rhizosphaerae</name>
    <dbReference type="NCBI Taxonomy" id="598652"/>
    <lineage>
        <taxon>Bacteria</taxon>
        <taxon>Bacillati</taxon>
        <taxon>Actinomycetota</taxon>
        <taxon>Actinomycetes</taxon>
        <taxon>Motilibacterales</taxon>
        <taxon>Motilibacteraceae</taxon>
        <taxon>Motilibacter</taxon>
    </lineage>
</organism>
<accession>A0A4Q7NWN3</accession>
<dbReference type="CDD" id="cd07043">
    <property type="entry name" value="STAS_anti-anti-sigma_factors"/>
    <property type="match status" value="1"/>
</dbReference>
<dbReference type="AlphaFoldDB" id="A0A4Q7NWN3"/>
<dbReference type="InterPro" id="IPR036513">
    <property type="entry name" value="STAS_dom_sf"/>
</dbReference>
<dbReference type="InterPro" id="IPR002645">
    <property type="entry name" value="STAS_dom"/>
</dbReference>
<evidence type="ECO:0000256" key="1">
    <source>
        <dbReference type="ARBA" id="ARBA00009013"/>
    </source>
</evidence>
<dbReference type="Pfam" id="PF01740">
    <property type="entry name" value="STAS"/>
    <property type="match status" value="1"/>
</dbReference>
<evidence type="ECO:0000313" key="5">
    <source>
        <dbReference type="Proteomes" id="UP000293638"/>
    </source>
</evidence>
<comment type="similarity">
    <text evidence="1 2">Belongs to the anti-sigma-factor antagonist family.</text>
</comment>
<dbReference type="Proteomes" id="UP000293638">
    <property type="component" value="Unassembled WGS sequence"/>
</dbReference>
<dbReference type="PANTHER" id="PTHR33495:SF2">
    <property type="entry name" value="ANTI-SIGMA FACTOR ANTAGONIST TM_1081-RELATED"/>
    <property type="match status" value="1"/>
</dbReference>
<evidence type="ECO:0000313" key="4">
    <source>
        <dbReference type="EMBL" id="RZS91736.1"/>
    </source>
</evidence>
<dbReference type="EMBL" id="SGXD01000001">
    <property type="protein sequence ID" value="RZS91736.1"/>
    <property type="molecule type" value="Genomic_DNA"/>
</dbReference>
<comment type="caution">
    <text evidence="4">The sequence shown here is derived from an EMBL/GenBank/DDBJ whole genome shotgun (WGS) entry which is preliminary data.</text>
</comment>
<dbReference type="PROSITE" id="PS50801">
    <property type="entry name" value="STAS"/>
    <property type="match status" value="1"/>
</dbReference>
<feature type="domain" description="STAS" evidence="3">
    <location>
        <begin position="22"/>
        <end position="129"/>
    </location>
</feature>
<protein>
    <recommendedName>
        <fullName evidence="2">Anti-sigma factor antagonist</fullName>
    </recommendedName>
</protein>
<dbReference type="PANTHER" id="PTHR33495">
    <property type="entry name" value="ANTI-SIGMA FACTOR ANTAGONIST TM_1081-RELATED-RELATED"/>
    <property type="match status" value="1"/>
</dbReference>
<dbReference type="GO" id="GO:0043856">
    <property type="term" value="F:anti-sigma factor antagonist activity"/>
    <property type="evidence" value="ECO:0007669"/>
    <property type="project" value="InterPro"/>
</dbReference>
<dbReference type="Gene3D" id="3.30.750.24">
    <property type="entry name" value="STAS domain"/>
    <property type="match status" value="1"/>
</dbReference>
<dbReference type="NCBIfam" id="TIGR00377">
    <property type="entry name" value="ant_ant_sig"/>
    <property type="match status" value="1"/>
</dbReference>